<dbReference type="InterPro" id="IPR056555">
    <property type="entry name" value="NFD4_C"/>
</dbReference>
<feature type="domain" description="NFD4 C-terminal" evidence="8">
    <location>
        <begin position="345"/>
        <end position="540"/>
    </location>
</feature>
<dbReference type="RefSeq" id="XP_022964763.1">
    <property type="nucleotide sequence ID" value="XM_023108995.1"/>
</dbReference>
<evidence type="ECO:0000256" key="6">
    <source>
        <dbReference type="SAM" id="Phobius"/>
    </source>
</evidence>
<evidence type="ECO:0000256" key="4">
    <source>
        <dbReference type="ARBA" id="ARBA00023136"/>
    </source>
</evidence>
<organism evidence="9 10">
    <name type="scientific">Cucurbita moschata</name>
    <name type="common">Winter crookneck squash</name>
    <name type="synonym">Cucurbita pepo var. moschata</name>
    <dbReference type="NCBI Taxonomy" id="3662"/>
    <lineage>
        <taxon>Eukaryota</taxon>
        <taxon>Viridiplantae</taxon>
        <taxon>Streptophyta</taxon>
        <taxon>Embryophyta</taxon>
        <taxon>Tracheophyta</taxon>
        <taxon>Spermatophyta</taxon>
        <taxon>Magnoliopsida</taxon>
        <taxon>eudicotyledons</taxon>
        <taxon>Gunneridae</taxon>
        <taxon>Pentapetalae</taxon>
        <taxon>rosids</taxon>
        <taxon>fabids</taxon>
        <taxon>Cucurbitales</taxon>
        <taxon>Cucurbitaceae</taxon>
        <taxon>Cucurbiteae</taxon>
        <taxon>Cucurbita</taxon>
    </lineage>
</organism>
<feature type="coiled-coil region" evidence="5">
    <location>
        <begin position="545"/>
        <end position="572"/>
    </location>
</feature>
<feature type="transmembrane region" description="Helical" evidence="6">
    <location>
        <begin position="329"/>
        <end position="353"/>
    </location>
</feature>
<feature type="transmembrane region" description="Helical" evidence="6">
    <location>
        <begin position="515"/>
        <end position="533"/>
    </location>
</feature>
<name>A0A6J1HLV5_CUCMO</name>
<evidence type="ECO:0000256" key="1">
    <source>
        <dbReference type="ARBA" id="ARBA00004141"/>
    </source>
</evidence>
<keyword evidence="5" id="KW-0175">Coiled coil</keyword>
<dbReference type="AlphaFoldDB" id="A0A6J1HLV5"/>
<dbReference type="GeneID" id="111464764"/>
<evidence type="ECO:0000256" key="5">
    <source>
        <dbReference type="SAM" id="Coils"/>
    </source>
</evidence>
<feature type="transmembrane region" description="Helical" evidence="6">
    <location>
        <begin position="129"/>
        <end position="150"/>
    </location>
</feature>
<accession>A0A6J1HLV5</accession>
<feature type="transmembrane region" description="Helical" evidence="6">
    <location>
        <begin position="190"/>
        <end position="209"/>
    </location>
</feature>
<dbReference type="Proteomes" id="UP000504609">
    <property type="component" value="Unplaced"/>
</dbReference>
<evidence type="ECO:0000313" key="10">
    <source>
        <dbReference type="RefSeq" id="XP_022964763.1"/>
    </source>
</evidence>
<comment type="subcellular location">
    <subcellularLocation>
        <location evidence="1">Membrane</location>
        <topology evidence="1">Multi-pass membrane protein</topology>
    </subcellularLocation>
</comment>
<dbReference type="SUPFAM" id="SSF103473">
    <property type="entry name" value="MFS general substrate transporter"/>
    <property type="match status" value="1"/>
</dbReference>
<gene>
    <name evidence="10" type="primary">LOC111464764</name>
</gene>
<dbReference type="Gene3D" id="1.20.1250.20">
    <property type="entry name" value="MFS general substrate transporter like domains"/>
    <property type="match status" value="1"/>
</dbReference>
<dbReference type="Pfam" id="PF06813">
    <property type="entry name" value="Nodulin-like"/>
    <property type="match status" value="1"/>
</dbReference>
<feature type="transmembrane region" description="Helical" evidence="6">
    <location>
        <begin position="82"/>
        <end position="109"/>
    </location>
</feature>
<keyword evidence="9" id="KW-1185">Reference proteome</keyword>
<evidence type="ECO:0000256" key="3">
    <source>
        <dbReference type="ARBA" id="ARBA00022989"/>
    </source>
</evidence>
<evidence type="ECO:0000256" key="2">
    <source>
        <dbReference type="ARBA" id="ARBA00022692"/>
    </source>
</evidence>
<feature type="transmembrane region" description="Helical" evidence="6">
    <location>
        <begin position="221"/>
        <end position="244"/>
    </location>
</feature>
<dbReference type="KEGG" id="cmos:111464764"/>
<dbReference type="PANTHER" id="PTHR21576">
    <property type="entry name" value="UNCHARACTERIZED NODULIN-LIKE PROTEIN"/>
    <property type="match status" value="1"/>
</dbReference>
<reference evidence="10" key="1">
    <citation type="submission" date="2025-08" db="UniProtKB">
        <authorList>
            <consortium name="RefSeq"/>
        </authorList>
    </citation>
    <scope>IDENTIFICATION</scope>
    <source>
        <tissue evidence="10">Young leaves</tissue>
    </source>
</reference>
<keyword evidence="3 6" id="KW-1133">Transmembrane helix</keyword>
<dbReference type="GO" id="GO:0016020">
    <property type="term" value="C:membrane"/>
    <property type="evidence" value="ECO:0007669"/>
    <property type="project" value="UniProtKB-SubCell"/>
</dbReference>
<evidence type="ECO:0000259" key="8">
    <source>
        <dbReference type="Pfam" id="PF23262"/>
    </source>
</evidence>
<keyword evidence="2 6" id="KW-0812">Transmembrane</keyword>
<dbReference type="InterPro" id="IPR036259">
    <property type="entry name" value="MFS_trans_sf"/>
</dbReference>
<feature type="transmembrane region" description="Helical" evidence="6">
    <location>
        <begin position="256"/>
        <end position="274"/>
    </location>
</feature>
<sequence>MVVSTIPIYHGRIGTVEFSSFTRQVLGGRWFSLFASFLVMTSAGAFYLYSHFSKDIKETLQCDQTTLNKIGFYKDIGSNIDIFSVLLVEIAPSWVLLVICSAVNFIGYFKIWQGVVGKIVQPSVEYFCFYIAMGGNSQILANSVVLVTCVRNFPERRGVILGLLKGFLGLGAAVLSQIYLAIYGHDTKSLILFIAWFPSLITLIFAFSIKEVKIVKHPHEFRVFIQFLCITLILAMFIIVLTIIQRIVQFDQSAHIIVMIAIMGLLILPLFIAIREEMVRWNLNKMTKFEKCQTSASIISYSSSTLQHSRNSDLSNIFNKPERGDDYTILQGFFSIDMLLICLTMSIGIGSSLTAMDNLGQIGESQGYSAESINAIVTIISIFNFLGRIFSGFVSEILLEQYKFPRPLMLTLTLLVSCIGYLLVAFPFNNSLYIASILIGFAFGSQVLLDITVISEIFGLKHYAIFYNIAQLSCPIGTYVLNVLVAGKLYDKEVKTWIDSSEYKCHGEQCYKDSFTILTGMSLLGAAISLILVKRTREFYRGDIYRKFREDMDSLREEVELYSLDVRQNEDESVHVHKEVTIFKK</sequence>
<feature type="transmembrane region" description="Helical" evidence="6">
    <location>
        <begin position="432"/>
        <end position="453"/>
    </location>
</feature>
<protein>
    <submittedName>
        <fullName evidence="10">Uncharacterized protein LOC111464764</fullName>
    </submittedName>
</protein>
<feature type="transmembrane region" description="Helical" evidence="6">
    <location>
        <begin position="465"/>
        <end position="485"/>
    </location>
</feature>
<feature type="domain" description="Nodulin-like" evidence="7">
    <location>
        <begin position="29"/>
        <end position="274"/>
    </location>
</feature>
<feature type="transmembrane region" description="Helical" evidence="6">
    <location>
        <begin position="30"/>
        <end position="49"/>
    </location>
</feature>
<dbReference type="PANTHER" id="PTHR21576:SF29">
    <property type="entry name" value="NODULIN-LIKE DOMAIN-CONTAINING PROTEIN"/>
    <property type="match status" value="1"/>
</dbReference>
<keyword evidence="4 6" id="KW-0472">Membrane</keyword>
<evidence type="ECO:0000259" key="7">
    <source>
        <dbReference type="Pfam" id="PF06813"/>
    </source>
</evidence>
<feature type="transmembrane region" description="Helical" evidence="6">
    <location>
        <begin position="162"/>
        <end position="184"/>
    </location>
</feature>
<feature type="transmembrane region" description="Helical" evidence="6">
    <location>
        <begin position="373"/>
        <end position="395"/>
    </location>
</feature>
<evidence type="ECO:0000313" key="9">
    <source>
        <dbReference type="Proteomes" id="UP000504609"/>
    </source>
</evidence>
<dbReference type="Pfam" id="PF23262">
    <property type="entry name" value="NFD4_C"/>
    <property type="match status" value="1"/>
</dbReference>
<proteinExistence type="predicted"/>
<feature type="transmembrane region" description="Helical" evidence="6">
    <location>
        <begin position="407"/>
        <end position="426"/>
    </location>
</feature>
<dbReference type="InterPro" id="IPR010658">
    <property type="entry name" value="Nodulin-like"/>
</dbReference>